<dbReference type="GO" id="GO:0009097">
    <property type="term" value="P:isoleucine biosynthetic process"/>
    <property type="evidence" value="ECO:0007669"/>
    <property type="project" value="TreeGrafter"/>
</dbReference>
<dbReference type="PANTHER" id="PTHR18968">
    <property type="entry name" value="THIAMINE PYROPHOSPHATE ENZYMES"/>
    <property type="match status" value="1"/>
</dbReference>
<evidence type="ECO:0000259" key="2">
    <source>
        <dbReference type="Pfam" id="PF02775"/>
    </source>
</evidence>
<evidence type="ECO:0000313" key="3">
    <source>
        <dbReference type="EMBL" id="EAY85300.1"/>
    </source>
</evidence>
<dbReference type="InterPro" id="IPR011766">
    <property type="entry name" value="TPP_enzyme_TPP-bd"/>
</dbReference>
<dbReference type="Gramene" id="BGIOSGA006733-TA">
    <property type="protein sequence ID" value="BGIOSGA006733-PA"/>
    <property type="gene ID" value="BGIOSGA006733"/>
</dbReference>
<evidence type="ECO:0000313" key="4">
    <source>
        <dbReference type="Proteomes" id="UP000007015"/>
    </source>
</evidence>
<dbReference type="STRING" id="39946.A2X390"/>
<dbReference type="AlphaFoldDB" id="A2X390"/>
<keyword evidence="4" id="KW-1185">Reference proteome</keyword>
<reference evidence="3 4" key="1">
    <citation type="journal article" date="2005" name="PLoS Biol.">
        <title>The genomes of Oryza sativa: a history of duplications.</title>
        <authorList>
            <person name="Yu J."/>
            <person name="Wang J."/>
            <person name="Lin W."/>
            <person name="Li S."/>
            <person name="Li H."/>
            <person name="Zhou J."/>
            <person name="Ni P."/>
            <person name="Dong W."/>
            <person name="Hu S."/>
            <person name="Zeng C."/>
            <person name="Zhang J."/>
            <person name="Zhang Y."/>
            <person name="Li R."/>
            <person name="Xu Z."/>
            <person name="Li S."/>
            <person name="Li X."/>
            <person name="Zheng H."/>
            <person name="Cong L."/>
            <person name="Lin L."/>
            <person name="Yin J."/>
            <person name="Geng J."/>
            <person name="Li G."/>
            <person name="Shi J."/>
            <person name="Liu J."/>
            <person name="Lv H."/>
            <person name="Li J."/>
            <person name="Wang J."/>
            <person name="Deng Y."/>
            <person name="Ran L."/>
            <person name="Shi X."/>
            <person name="Wang X."/>
            <person name="Wu Q."/>
            <person name="Li C."/>
            <person name="Ren X."/>
            <person name="Wang J."/>
            <person name="Wang X."/>
            <person name="Li D."/>
            <person name="Liu D."/>
            <person name="Zhang X."/>
            <person name="Ji Z."/>
            <person name="Zhao W."/>
            <person name="Sun Y."/>
            <person name="Zhang Z."/>
            <person name="Bao J."/>
            <person name="Han Y."/>
            <person name="Dong L."/>
            <person name="Ji J."/>
            <person name="Chen P."/>
            <person name="Wu S."/>
            <person name="Liu J."/>
            <person name="Xiao Y."/>
            <person name="Bu D."/>
            <person name="Tan J."/>
            <person name="Yang L."/>
            <person name="Ye C."/>
            <person name="Zhang J."/>
            <person name="Xu J."/>
            <person name="Zhou Y."/>
            <person name="Yu Y."/>
            <person name="Zhang B."/>
            <person name="Zhuang S."/>
            <person name="Wei H."/>
            <person name="Liu B."/>
            <person name="Lei M."/>
            <person name="Yu H."/>
            <person name="Li Y."/>
            <person name="Xu H."/>
            <person name="Wei S."/>
            <person name="He X."/>
            <person name="Fang L."/>
            <person name="Zhang Z."/>
            <person name="Zhang Y."/>
            <person name="Huang X."/>
            <person name="Su Z."/>
            <person name="Tong W."/>
            <person name="Li J."/>
            <person name="Tong Z."/>
            <person name="Li S."/>
            <person name="Ye J."/>
            <person name="Wang L."/>
            <person name="Fang L."/>
            <person name="Lei T."/>
            <person name="Chen C."/>
            <person name="Chen H."/>
            <person name="Xu Z."/>
            <person name="Li H."/>
            <person name="Huang H."/>
            <person name="Zhang F."/>
            <person name="Xu H."/>
            <person name="Li N."/>
            <person name="Zhao C."/>
            <person name="Li S."/>
            <person name="Dong L."/>
            <person name="Huang Y."/>
            <person name="Li L."/>
            <person name="Xi Y."/>
            <person name="Qi Q."/>
            <person name="Li W."/>
            <person name="Zhang B."/>
            <person name="Hu W."/>
            <person name="Zhang Y."/>
            <person name="Tian X."/>
            <person name="Jiao Y."/>
            <person name="Liang X."/>
            <person name="Jin J."/>
            <person name="Gao L."/>
            <person name="Zheng W."/>
            <person name="Hao B."/>
            <person name="Liu S."/>
            <person name="Wang W."/>
            <person name="Yuan L."/>
            <person name="Cao M."/>
            <person name="McDermott J."/>
            <person name="Samudrala R."/>
            <person name="Wang J."/>
            <person name="Wong G.K."/>
            <person name="Yang H."/>
        </authorList>
    </citation>
    <scope>NUCLEOTIDE SEQUENCE [LARGE SCALE GENOMIC DNA]</scope>
    <source>
        <strain evidence="4">cv. 93-11</strain>
    </source>
</reference>
<feature type="domain" description="Thiamine pyrophosphate enzyme TPP-binding" evidence="2">
    <location>
        <begin position="1"/>
        <end position="54"/>
    </location>
</feature>
<dbReference type="GO" id="GO:0030976">
    <property type="term" value="F:thiamine pyrophosphate binding"/>
    <property type="evidence" value="ECO:0007669"/>
    <property type="project" value="InterPro"/>
</dbReference>
<dbReference type="Proteomes" id="UP000007015">
    <property type="component" value="Chromosome 2"/>
</dbReference>
<dbReference type="GO" id="GO:0003984">
    <property type="term" value="F:acetolactate synthase activity"/>
    <property type="evidence" value="ECO:0007669"/>
    <property type="project" value="TreeGrafter"/>
</dbReference>
<dbReference type="GO" id="GO:0005948">
    <property type="term" value="C:acetolactate synthase complex"/>
    <property type="evidence" value="ECO:0007669"/>
    <property type="project" value="TreeGrafter"/>
</dbReference>
<organism evidence="3 4">
    <name type="scientific">Oryza sativa subsp. indica</name>
    <name type="common">Rice</name>
    <dbReference type="NCBI Taxonomy" id="39946"/>
    <lineage>
        <taxon>Eukaryota</taxon>
        <taxon>Viridiplantae</taxon>
        <taxon>Streptophyta</taxon>
        <taxon>Embryophyta</taxon>
        <taxon>Tracheophyta</taxon>
        <taxon>Spermatophyta</taxon>
        <taxon>Magnoliopsida</taxon>
        <taxon>Liliopsida</taxon>
        <taxon>Poales</taxon>
        <taxon>Poaceae</taxon>
        <taxon>BOP clade</taxon>
        <taxon>Oryzoideae</taxon>
        <taxon>Oryzeae</taxon>
        <taxon>Oryzinae</taxon>
        <taxon>Oryza</taxon>
        <taxon>Oryza sativa</taxon>
    </lineage>
</organism>
<dbReference type="Pfam" id="PF02775">
    <property type="entry name" value="TPP_enzyme_C"/>
    <property type="match status" value="1"/>
</dbReference>
<sequence length="85" mass="9079">MGFGLPAAAGAAVANTGATVVDIDGDGSFLMNIQELAMIHVKNLPVKVMVLNNQLGYPSSSHLFVLSIFFNNQLVLFMCISYSRS</sequence>
<dbReference type="GO" id="GO:0050660">
    <property type="term" value="F:flavin adenine dinucleotide binding"/>
    <property type="evidence" value="ECO:0007669"/>
    <property type="project" value="TreeGrafter"/>
</dbReference>
<evidence type="ECO:0000256" key="1">
    <source>
        <dbReference type="ARBA" id="ARBA00007812"/>
    </source>
</evidence>
<gene>
    <name evidence="3" type="ORF">OsI_06671</name>
</gene>
<dbReference type="EMBL" id="CM000127">
    <property type="protein sequence ID" value="EAY85300.1"/>
    <property type="molecule type" value="Genomic_DNA"/>
</dbReference>
<proteinExistence type="inferred from homology"/>
<dbReference type="GO" id="GO:0009099">
    <property type="term" value="P:L-valine biosynthetic process"/>
    <property type="evidence" value="ECO:0007669"/>
    <property type="project" value="TreeGrafter"/>
</dbReference>
<protein>
    <recommendedName>
        <fullName evidence="2">Thiamine pyrophosphate enzyme TPP-binding domain-containing protein</fullName>
    </recommendedName>
</protein>
<dbReference type="SUPFAM" id="SSF52518">
    <property type="entry name" value="Thiamin diphosphate-binding fold (THDP-binding)"/>
    <property type="match status" value="1"/>
</dbReference>
<comment type="similarity">
    <text evidence="1">Belongs to the TPP enzyme family.</text>
</comment>
<name>A2X390_ORYSI</name>
<dbReference type="PANTHER" id="PTHR18968:SF13">
    <property type="entry name" value="ACETOLACTATE SYNTHASE CATALYTIC SUBUNIT, MITOCHONDRIAL"/>
    <property type="match status" value="1"/>
</dbReference>
<dbReference type="InterPro" id="IPR029061">
    <property type="entry name" value="THDP-binding"/>
</dbReference>
<dbReference type="HOGENOM" id="CLU_2516641_0_0_1"/>
<dbReference type="Gene3D" id="3.40.50.970">
    <property type="match status" value="1"/>
</dbReference>
<dbReference type="OMA" id="HTENLHI"/>
<dbReference type="InterPro" id="IPR045229">
    <property type="entry name" value="TPP_enz"/>
</dbReference>
<accession>A2X390</accession>